<sequence>MRLTIFDGFRGFFLLFMMIAHTTGEFRSILGRWNHHALGFVEDAQGFVFISGFVVALVYTKRMDRKGVRSMVGGVFGRMKTIYTYQAAMILGFAAVALALAYWGFEPRVLRQYVAEPITFTLASLGLVTGSMHLGILALYLWMMLLTPLALLAFAKGHAKWVFVLSAVAWVFAQTGIPDDAQRPVEGLLRDIGTPINIGIYFNVFAWQTIYFLALYLGFLFARDKLDTSFFRTVWGRRAFWAGVGGMVVFALFDRAVNLGWLDIELRRLIWDRLDRGNLDAIFLANFLLDLYVISFLVAVGPESANRGIRAVGRGLTWLMTRRPLVFLGQHSLQVFTAHVVLVYLIMWGMEGRSAGPIVSNLAVLASVLPLFAVAWWHARVTSARKARADMSVRHGAAPVAAR</sequence>
<comment type="caution">
    <text evidence="2">The sequence shown here is derived from an EMBL/GenBank/DDBJ whole genome shotgun (WGS) entry which is preliminary data.</text>
</comment>
<dbReference type="EMBL" id="AQQW01000004">
    <property type="protein sequence ID" value="ETW13346.1"/>
    <property type="molecule type" value="Genomic_DNA"/>
</dbReference>
<dbReference type="PANTHER" id="PTHR38592">
    <property type="entry name" value="BLL4819 PROTEIN"/>
    <property type="match status" value="1"/>
</dbReference>
<evidence type="ECO:0000313" key="3">
    <source>
        <dbReference type="Proteomes" id="UP000019063"/>
    </source>
</evidence>
<keyword evidence="1" id="KW-1133">Transmembrane helix</keyword>
<dbReference type="RefSeq" id="WP_043843833.1">
    <property type="nucleotide sequence ID" value="NZ_AQQW01000004.1"/>
</dbReference>
<feature type="transmembrane region" description="Helical" evidence="1">
    <location>
        <begin position="325"/>
        <end position="346"/>
    </location>
</feature>
<accession>W4HMK7</accession>
<dbReference type="AlphaFoldDB" id="W4HMK7"/>
<evidence type="ECO:0000256" key="1">
    <source>
        <dbReference type="SAM" id="Phobius"/>
    </source>
</evidence>
<dbReference type="Pfam" id="PF10129">
    <property type="entry name" value="OpgC_C"/>
    <property type="match status" value="1"/>
</dbReference>
<feature type="transmembrane region" description="Helical" evidence="1">
    <location>
        <begin position="198"/>
        <end position="219"/>
    </location>
</feature>
<dbReference type="Proteomes" id="UP000019063">
    <property type="component" value="Unassembled WGS sequence"/>
</dbReference>
<dbReference type="PANTHER" id="PTHR38592:SF3">
    <property type="entry name" value="BLL4819 PROTEIN"/>
    <property type="match status" value="1"/>
</dbReference>
<keyword evidence="1" id="KW-0472">Membrane</keyword>
<protein>
    <recommendedName>
        <fullName evidence="4">OpgC protein</fullName>
    </recommendedName>
</protein>
<reference evidence="2 3" key="1">
    <citation type="journal article" date="2014" name="Antonie Van Leeuwenhoek">
        <title>Roseivivax atlanticus sp. nov., isolated from surface seawater of the Atlantic Ocean.</title>
        <authorList>
            <person name="Li G."/>
            <person name="Lai Q."/>
            <person name="Liu X."/>
            <person name="Sun F."/>
            <person name="Shao Z."/>
        </authorList>
    </citation>
    <scope>NUCLEOTIDE SEQUENCE [LARGE SCALE GENOMIC DNA]</scope>
    <source>
        <strain evidence="2 3">22II-s10s</strain>
    </source>
</reference>
<evidence type="ECO:0008006" key="4">
    <source>
        <dbReference type="Google" id="ProtNLM"/>
    </source>
</evidence>
<feature type="transmembrane region" description="Helical" evidence="1">
    <location>
        <begin position="281"/>
        <end position="300"/>
    </location>
</feature>
<feature type="transmembrane region" description="Helical" evidence="1">
    <location>
        <begin position="358"/>
        <end position="379"/>
    </location>
</feature>
<evidence type="ECO:0000313" key="2">
    <source>
        <dbReference type="EMBL" id="ETW13346.1"/>
    </source>
</evidence>
<gene>
    <name evidence="2" type="ORF">ATO8_09041</name>
</gene>
<feature type="transmembrane region" description="Helical" evidence="1">
    <location>
        <begin position="44"/>
        <end position="61"/>
    </location>
</feature>
<dbReference type="STRING" id="1379903.ATO8_09041"/>
<organism evidence="2 3">
    <name type="scientific">Roseivivax marinus</name>
    <dbReference type="NCBI Taxonomy" id="1379903"/>
    <lineage>
        <taxon>Bacteria</taxon>
        <taxon>Pseudomonadati</taxon>
        <taxon>Pseudomonadota</taxon>
        <taxon>Alphaproteobacteria</taxon>
        <taxon>Rhodobacterales</taxon>
        <taxon>Roseobacteraceae</taxon>
        <taxon>Roseivivax</taxon>
    </lineage>
</organism>
<feature type="transmembrane region" description="Helical" evidence="1">
    <location>
        <begin position="161"/>
        <end position="178"/>
    </location>
</feature>
<dbReference type="InterPro" id="IPR014550">
    <property type="entry name" value="UCP028704_OpgC"/>
</dbReference>
<proteinExistence type="predicted"/>
<keyword evidence="3" id="KW-1185">Reference proteome</keyword>
<feature type="transmembrane region" description="Helical" evidence="1">
    <location>
        <begin position="125"/>
        <end position="154"/>
    </location>
</feature>
<keyword evidence="1" id="KW-0812">Transmembrane</keyword>
<feature type="transmembrane region" description="Helical" evidence="1">
    <location>
        <begin position="82"/>
        <end position="105"/>
    </location>
</feature>
<dbReference type="eggNOG" id="COG4645">
    <property type="taxonomic scope" value="Bacteria"/>
</dbReference>
<name>W4HMK7_9RHOB</name>
<feature type="transmembrane region" description="Helical" evidence="1">
    <location>
        <begin position="239"/>
        <end position="261"/>
    </location>
</feature>
<feature type="transmembrane region" description="Helical" evidence="1">
    <location>
        <begin position="7"/>
        <end position="24"/>
    </location>
</feature>